<organism evidence="1 2">
    <name type="scientific">Dyadobacter chenwenxiniae</name>
    <dbReference type="NCBI Taxonomy" id="2906456"/>
    <lineage>
        <taxon>Bacteria</taxon>
        <taxon>Pseudomonadati</taxon>
        <taxon>Bacteroidota</taxon>
        <taxon>Cytophagia</taxon>
        <taxon>Cytophagales</taxon>
        <taxon>Spirosomataceae</taxon>
        <taxon>Dyadobacter</taxon>
    </lineage>
</organism>
<evidence type="ECO:0000313" key="2">
    <source>
        <dbReference type="Proteomes" id="UP001139000"/>
    </source>
</evidence>
<proteinExistence type="predicted"/>
<evidence type="ECO:0000313" key="1">
    <source>
        <dbReference type="EMBL" id="MCF0064707.1"/>
    </source>
</evidence>
<dbReference type="AlphaFoldDB" id="A0A9X1TH31"/>
<reference evidence="1" key="1">
    <citation type="submission" date="2021-12" db="EMBL/GenBank/DDBJ databases">
        <title>Novel species in genus Dyadobacter.</title>
        <authorList>
            <person name="Ma C."/>
        </authorList>
    </citation>
    <scope>NUCLEOTIDE SEQUENCE</scope>
    <source>
        <strain evidence="1">LJ419</strain>
    </source>
</reference>
<sequence>MALIDLDKIIVRRTILGIRCPVCGGNLLVSEEKSVISKLTRIISLGTVRPEDYACETCKKRYILL</sequence>
<dbReference type="RefSeq" id="WP_234657656.1">
    <property type="nucleotide sequence ID" value="NZ_CP094997.1"/>
</dbReference>
<name>A0A9X1TH31_9BACT</name>
<accession>A0A9X1TH31</accession>
<keyword evidence="2" id="KW-1185">Reference proteome</keyword>
<protein>
    <submittedName>
        <fullName evidence="1">Uncharacterized protein</fullName>
    </submittedName>
</protein>
<dbReference type="EMBL" id="JAJTTC010000008">
    <property type="protein sequence ID" value="MCF0064707.1"/>
    <property type="molecule type" value="Genomic_DNA"/>
</dbReference>
<dbReference type="Proteomes" id="UP001139000">
    <property type="component" value="Unassembled WGS sequence"/>
</dbReference>
<gene>
    <name evidence="1" type="ORF">LXM26_24565</name>
</gene>
<comment type="caution">
    <text evidence="1">The sequence shown here is derived from an EMBL/GenBank/DDBJ whole genome shotgun (WGS) entry which is preliminary data.</text>
</comment>